<proteinExistence type="predicted"/>
<organism evidence="3 4">
    <name type="scientific">Roseibium alexandrii (strain DSM 17067 / NCIMB 14079 / DFL-11)</name>
    <name type="common">Labrenzia alexandrii</name>
    <dbReference type="NCBI Taxonomy" id="244592"/>
    <lineage>
        <taxon>Bacteria</taxon>
        <taxon>Pseudomonadati</taxon>
        <taxon>Pseudomonadota</taxon>
        <taxon>Alphaproteobacteria</taxon>
        <taxon>Hyphomicrobiales</taxon>
        <taxon>Stappiaceae</taxon>
        <taxon>Roseibium</taxon>
    </lineage>
</organism>
<dbReference type="EMBL" id="ACCU02000003">
    <property type="protein sequence ID" value="RMX61867.1"/>
    <property type="molecule type" value="Genomic_DNA"/>
</dbReference>
<keyword evidence="2" id="KW-0472">Membrane</keyword>
<name>A0A5E8UWE2_ROSAD</name>
<evidence type="ECO:0000313" key="4">
    <source>
        <dbReference type="Proteomes" id="UP000004703"/>
    </source>
</evidence>
<dbReference type="Pfam" id="PF06059">
    <property type="entry name" value="DUF930"/>
    <property type="match status" value="1"/>
</dbReference>
<protein>
    <recommendedName>
        <fullName evidence="5">DUF930 domain-containing protein</fullName>
    </recommendedName>
</protein>
<dbReference type="RefSeq" id="WP_050776087.1">
    <property type="nucleotide sequence ID" value="NZ_CM011002.1"/>
</dbReference>
<comment type="caution">
    <text evidence="3">The sequence shown here is derived from an EMBL/GenBank/DDBJ whole genome shotgun (WGS) entry which is preliminary data.</text>
</comment>
<dbReference type="Proteomes" id="UP000004703">
    <property type="component" value="Chromosome"/>
</dbReference>
<accession>A0A5E8UWE2</accession>
<dbReference type="InterPro" id="IPR009273">
    <property type="entry name" value="DUF930"/>
</dbReference>
<gene>
    <name evidence="3" type="ORF">SADFL11_00044510</name>
</gene>
<evidence type="ECO:0000256" key="2">
    <source>
        <dbReference type="SAM" id="Phobius"/>
    </source>
</evidence>
<reference evidence="3 4" key="1">
    <citation type="submission" date="2008-01" db="EMBL/GenBank/DDBJ databases">
        <authorList>
            <person name="Wagner-Dobler I."/>
            <person name="Ferriera S."/>
            <person name="Johnson J."/>
            <person name="Kravitz S."/>
            <person name="Beeson K."/>
            <person name="Sutton G."/>
            <person name="Rogers Y.-H."/>
            <person name="Friedman R."/>
            <person name="Frazier M."/>
            <person name="Venter J.C."/>
        </authorList>
    </citation>
    <scope>NUCLEOTIDE SEQUENCE [LARGE SCALE GENOMIC DNA]</scope>
    <source>
        <strain evidence="4">DSM 17067 / NCIMB 14079 / DFL-11</strain>
    </source>
</reference>
<keyword evidence="2" id="KW-1133">Transmembrane helix</keyword>
<evidence type="ECO:0000313" key="3">
    <source>
        <dbReference type="EMBL" id="RMX61867.1"/>
    </source>
</evidence>
<evidence type="ECO:0008006" key="5">
    <source>
        <dbReference type="Google" id="ProtNLM"/>
    </source>
</evidence>
<reference evidence="3 4" key="2">
    <citation type="submission" date="2013-04" db="EMBL/GenBank/DDBJ databases">
        <authorList>
            <person name="Fiebig A."/>
            <person name="Pradella S."/>
            <person name="Wagner-Doebler I."/>
        </authorList>
    </citation>
    <scope>NUCLEOTIDE SEQUENCE [LARGE SCALE GENOMIC DNA]</scope>
    <source>
        <strain evidence="4">DSM 17067 / NCIMB 14079 / DFL-11</strain>
    </source>
</reference>
<evidence type="ECO:0000256" key="1">
    <source>
        <dbReference type="SAM" id="MobiDB-lite"/>
    </source>
</evidence>
<keyword evidence="2" id="KW-0812">Transmembrane</keyword>
<feature type="transmembrane region" description="Helical" evidence="2">
    <location>
        <begin position="21"/>
        <end position="41"/>
    </location>
</feature>
<feature type="compositionally biased region" description="Basic and acidic residues" evidence="1">
    <location>
        <begin position="87"/>
        <end position="99"/>
    </location>
</feature>
<dbReference type="AlphaFoldDB" id="A0A5E8UWE2"/>
<feature type="region of interest" description="Disordered" evidence="1">
    <location>
        <begin position="68"/>
        <end position="104"/>
    </location>
</feature>
<sequence length="242" mass="26216">MDTAPITTSSLPVLDRLITDHISSVVALWLHLAVFVILASLPPANQQRPGTPLPVDVELVLLPKAAPSQAATLSPSGGKRAPSQEETLVKPQDDARAAEETASLQARPDWRAAENWVPAAELRSALVLQDRRSAQARAALQTVTGRDRREQLCALEAMEQVGANSQGLRPDRLVPYALQATVQRGLELYAPAGALRSQGNWYELAYRCQLNKAGDRVMDFQFVLGPPIPGNLWDNLGLAAVH</sequence>